<sequence length="118" mass="13523">MIIDMLDEITNGYDGLIKRIAFTSFDSVAIDVSVIRKKDKKWGGVTFKLKGLVEFAVKQNIKNNNVVMSNGIAYQCIDNIHYIDFSPYSCDMSDVSDYRMSDVYFAAREIEYYSNDCL</sequence>
<gene>
    <name evidence="1" type="ORF">C5E00_23235</name>
</gene>
<accession>A0A8B3F862</accession>
<evidence type="ECO:0000313" key="2">
    <source>
        <dbReference type="Proteomes" id="UP000269665"/>
    </source>
</evidence>
<dbReference type="KEGG" id="ppar:A8F97_13475"/>
<protein>
    <submittedName>
        <fullName evidence="1">Uncharacterized protein</fullName>
    </submittedName>
</protein>
<organism evidence="1 2">
    <name type="scientific">Pectobacterium parmentieri</name>
    <dbReference type="NCBI Taxonomy" id="1905730"/>
    <lineage>
        <taxon>Bacteria</taxon>
        <taxon>Pseudomonadati</taxon>
        <taxon>Pseudomonadota</taxon>
        <taxon>Gammaproteobacteria</taxon>
        <taxon>Enterobacterales</taxon>
        <taxon>Pectobacteriaceae</taxon>
        <taxon>Pectobacterium</taxon>
    </lineage>
</organism>
<comment type="caution">
    <text evidence="1">The sequence shown here is derived from an EMBL/GenBank/DDBJ whole genome shotgun (WGS) entry which is preliminary data.</text>
</comment>
<dbReference type="OrthoDB" id="6424231at2"/>
<evidence type="ECO:0000313" key="1">
    <source>
        <dbReference type="EMBL" id="RKO74288.1"/>
    </source>
</evidence>
<dbReference type="Proteomes" id="UP000269665">
    <property type="component" value="Unassembled WGS sequence"/>
</dbReference>
<dbReference type="EMBL" id="PSZG01000002">
    <property type="protein sequence ID" value="RKO74288.1"/>
    <property type="molecule type" value="Genomic_DNA"/>
</dbReference>
<reference evidence="1 2" key="1">
    <citation type="journal article" date="2018" name="BMC Genomics">
        <title>High genomic variability in the plant pathogenic bacterium Pectobacterium parmentieri deciphered from de novo assembled complete genomes.</title>
        <authorList>
            <person name="Zoledowska S."/>
            <person name="Motyka-Pomagruk A."/>
            <person name="Sledz W."/>
            <person name="Mengoni A."/>
            <person name="Lojkowska E."/>
        </authorList>
    </citation>
    <scope>NUCLEOTIDE SEQUENCE [LARGE SCALE GENOMIC DNA]</scope>
    <source>
        <strain evidence="1 2">IFB5626</strain>
    </source>
</reference>
<dbReference type="AlphaFoldDB" id="A0A8B3F862"/>
<name>A0A8B3F862_PECPM</name>
<proteinExistence type="predicted"/>